<dbReference type="EMBL" id="FUEG01000012">
    <property type="protein sequence ID" value="SJL10218.1"/>
    <property type="molecule type" value="Genomic_DNA"/>
</dbReference>
<name>A0A284RNA3_ARMOS</name>
<feature type="compositionally biased region" description="Basic and acidic residues" evidence="1">
    <location>
        <begin position="71"/>
        <end position="87"/>
    </location>
</feature>
<dbReference type="AlphaFoldDB" id="A0A284RNA3"/>
<dbReference type="Proteomes" id="UP000219338">
    <property type="component" value="Unassembled WGS sequence"/>
</dbReference>
<accession>A0A284RNA3</accession>
<evidence type="ECO:0000313" key="2">
    <source>
        <dbReference type="EMBL" id="SJL10218.1"/>
    </source>
</evidence>
<protein>
    <submittedName>
        <fullName evidence="2">Uncharacterized protein</fullName>
    </submittedName>
</protein>
<organism evidence="2 3">
    <name type="scientific">Armillaria ostoyae</name>
    <name type="common">Armillaria root rot fungus</name>
    <dbReference type="NCBI Taxonomy" id="47428"/>
    <lineage>
        <taxon>Eukaryota</taxon>
        <taxon>Fungi</taxon>
        <taxon>Dikarya</taxon>
        <taxon>Basidiomycota</taxon>
        <taxon>Agaricomycotina</taxon>
        <taxon>Agaricomycetes</taxon>
        <taxon>Agaricomycetidae</taxon>
        <taxon>Agaricales</taxon>
        <taxon>Marasmiineae</taxon>
        <taxon>Physalacriaceae</taxon>
        <taxon>Armillaria</taxon>
    </lineage>
</organism>
<feature type="region of interest" description="Disordered" evidence="1">
    <location>
        <begin position="47"/>
        <end position="87"/>
    </location>
</feature>
<sequence length="87" mass="10009">MTASKMLWMSNRRPNTQPRRLAPASLPDLLPLAFNDQCLTLLSGLLNSQRNRRKKLSEMRTEQSYRTPLKRPGDHAEEFPADTKEAD</sequence>
<proteinExistence type="predicted"/>
<gene>
    <name evidence="2" type="ORF">ARMOST_13602</name>
</gene>
<keyword evidence="3" id="KW-1185">Reference proteome</keyword>
<feature type="region of interest" description="Disordered" evidence="1">
    <location>
        <begin position="1"/>
        <end position="22"/>
    </location>
</feature>
<evidence type="ECO:0000256" key="1">
    <source>
        <dbReference type="SAM" id="MobiDB-lite"/>
    </source>
</evidence>
<reference evidence="3" key="1">
    <citation type="journal article" date="2017" name="Nat. Ecol. Evol.">
        <title>Genome expansion and lineage-specific genetic innovations in the forest pathogenic fungi Armillaria.</title>
        <authorList>
            <person name="Sipos G."/>
            <person name="Prasanna A.N."/>
            <person name="Walter M.C."/>
            <person name="O'Connor E."/>
            <person name="Balint B."/>
            <person name="Krizsan K."/>
            <person name="Kiss B."/>
            <person name="Hess J."/>
            <person name="Varga T."/>
            <person name="Slot J."/>
            <person name="Riley R."/>
            <person name="Boka B."/>
            <person name="Rigling D."/>
            <person name="Barry K."/>
            <person name="Lee J."/>
            <person name="Mihaltcheva S."/>
            <person name="LaButti K."/>
            <person name="Lipzen A."/>
            <person name="Waldron R."/>
            <person name="Moloney N.M."/>
            <person name="Sperisen C."/>
            <person name="Kredics L."/>
            <person name="Vagvoelgyi C."/>
            <person name="Patrignani A."/>
            <person name="Fitzpatrick D."/>
            <person name="Nagy I."/>
            <person name="Doyle S."/>
            <person name="Anderson J.B."/>
            <person name="Grigoriev I.V."/>
            <person name="Gueldener U."/>
            <person name="Muensterkoetter M."/>
            <person name="Nagy L.G."/>
        </authorList>
    </citation>
    <scope>NUCLEOTIDE SEQUENCE [LARGE SCALE GENOMIC DNA]</scope>
    <source>
        <strain evidence="3">C18/9</strain>
    </source>
</reference>
<evidence type="ECO:0000313" key="3">
    <source>
        <dbReference type="Proteomes" id="UP000219338"/>
    </source>
</evidence>